<reference evidence="1" key="2">
    <citation type="submission" date="2022-06" db="UniProtKB">
        <authorList>
            <consortium name="EnsemblMetazoa"/>
        </authorList>
    </citation>
    <scope>IDENTIFICATION</scope>
    <source>
        <strain evidence="1">DF5081</strain>
    </source>
</reference>
<dbReference type="AlphaFoldDB" id="A0A8R1DGS4"/>
<dbReference type="Proteomes" id="UP000005237">
    <property type="component" value="Unassembled WGS sequence"/>
</dbReference>
<proteinExistence type="predicted"/>
<organism evidence="1 2">
    <name type="scientific">Caenorhabditis japonica</name>
    <dbReference type="NCBI Taxonomy" id="281687"/>
    <lineage>
        <taxon>Eukaryota</taxon>
        <taxon>Metazoa</taxon>
        <taxon>Ecdysozoa</taxon>
        <taxon>Nematoda</taxon>
        <taxon>Chromadorea</taxon>
        <taxon>Rhabditida</taxon>
        <taxon>Rhabditina</taxon>
        <taxon>Rhabditomorpha</taxon>
        <taxon>Rhabditoidea</taxon>
        <taxon>Rhabditidae</taxon>
        <taxon>Peloderinae</taxon>
        <taxon>Caenorhabditis</taxon>
    </lineage>
</organism>
<keyword evidence="2" id="KW-1185">Reference proteome</keyword>
<evidence type="ECO:0000313" key="2">
    <source>
        <dbReference type="Proteomes" id="UP000005237"/>
    </source>
</evidence>
<dbReference type="Pfam" id="PF06918">
    <property type="entry name" value="DUF1280"/>
    <property type="match status" value="1"/>
</dbReference>
<reference evidence="2" key="1">
    <citation type="submission" date="2010-08" db="EMBL/GenBank/DDBJ databases">
        <authorList>
            <consortium name="Caenorhabditis japonica Sequencing Consortium"/>
            <person name="Wilson R.K."/>
        </authorList>
    </citation>
    <scope>NUCLEOTIDE SEQUENCE [LARGE SCALE GENOMIC DNA]</scope>
    <source>
        <strain evidence="2">DF5081</strain>
    </source>
</reference>
<dbReference type="InterPro" id="IPR009689">
    <property type="entry name" value="DUF1280"/>
</dbReference>
<name>A0A8R1DGS4_CAEJA</name>
<accession>A0A8R1DGS4</accession>
<evidence type="ECO:0000313" key="1">
    <source>
        <dbReference type="EnsemblMetazoa" id="CJA01543.1"/>
    </source>
</evidence>
<sequence>MRRVTDAVNYLKVIGGSEFKTFMVSILKELDRSKAFKSFLTFFEGFQLYQKANLTRKSFNTIKSLFRRAGILDPTLSREEIEKNEDIYGASTMFTVVETNEKKMHAVTWFMLRC</sequence>
<dbReference type="EnsemblMetazoa" id="CJA01543.1">
    <property type="protein sequence ID" value="CJA01543.1"/>
    <property type="gene ID" value="WBGene00120747"/>
</dbReference>
<protein>
    <submittedName>
        <fullName evidence="1">Uncharacterized protein</fullName>
    </submittedName>
</protein>